<dbReference type="InterPro" id="IPR036397">
    <property type="entry name" value="RNaseH_sf"/>
</dbReference>
<dbReference type="OrthoDB" id="421040at2759"/>
<evidence type="ECO:0000313" key="4">
    <source>
        <dbReference type="Proteomes" id="UP000838756"/>
    </source>
</evidence>
<reference evidence="3" key="1">
    <citation type="submission" date="2022-03" db="EMBL/GenBank/DDBJ databases">
        <authorList>
            <person name="Lindestad O."/>
        </authorList>
    </citation>
    <scope>NUCLEOTIDE SEQUENCE</scope>
</reference>
<dbReference type="SUPFAM" id="SSF53098">
    <property type="entry name" value="Ribonuclease H-like"/>
    <property type="match status" value="1"/>
</dbReference>
<dbReference type="PROSITE" id="PS50878">
    <property type="entry name" value="RT_POL"/>
    <property type="match status" value="1"/>
</dbReference>
<dbReference type="InterPro" id="IPR012337">
    <property type="entry name" value="RNaseH-like_sf"/>
</dbReference>
<dbReference type="Pfam" id="PF00075">
    <property type="entry name" value="RNase_H"/>
    <property type="match status" value="1"/>
</dbReference>
<dbReference type="EMBL" id="CAKXAJ010000568">
    <property type="protein sequence ID" value="CAH2207555.1"/>
    <property type="molecule type" value="Genomic_DNA"/>
</dbReference>
<keyword evidence="4" id="KW-1185">Reference proteome</keyword>
<sequence length="859" mass="99195">MKFNYRDSEDMTQKRNFKLANWELYRSALEVQFTSFDNDLDIQPFYDLFIKMINEAADLYIPMVKTCHNPKRGFHPKSYWNQDLSKLVAKRRLALSNFRKNPTPDNLNILEMKTKDAKSAIRRANTVDWQSYCDSINEKTTIPYMWHRLRWMKGYRSPKCYAPQNEKVELLCSLAPDYVSRKSPEFSSTNTSLEGNFSVQEMYYCIKAKDTAPGDDGITYSMIFNLPTNGKYYLLKLFNRIVNTGNIPMQWRDILVVPIQKRGSYNTANSVKRLRPISLISCICKILHSMLTKRIEWFVEKNNLLSPFTAGFRRGRSCQDCLTRLVTQIQIGFSKNQQTVACFLDIEGAYNNVLIEKLTVTMDELGFGKKLCQYIWNYLSERHLKMQDNIDNRSYITRFTYKGLAQGDPMSPILFNIVTLFFFHKIVNISMYQYADDFVLLSTNKNVQESANKMQRALNIFNEMLNELGLEISAKKSKCCIFHRGHKRPNVELQVENCSLELVEVYKYLGLWLDKSLRWGKHIGETVVKVQRCFNLLNVLAGSSWGVHTKHLRQIYLSLIRSRIDYGSVLYDSSANCHLTKLDRLQNQALRITGGFIKTTPIHVMESELCIPPLKLRRKYLARKYSLKSLSWKENETIKLIQKLSGLCSNSYWANKRIPLLVSVYEEVKEEPIASSLCLEMFTLKTWVTNIKVHEVIKYHLESVKKSKKLCEFNNLKHDVIRELRENYAGWFVIYTDGSKSAEGLGAGFYISTKNDCNLYDNDCLKIDGGVCIMTLELIAISEALSYVKTTNYKKVLICTDSKSALQHIARSASGLRGVSIAYAVLAKIDDLNSRGVVLRLQWVPSHIGLSGNEETEMK</sequence>
<feature type="domain" description="Reverse transcriptase" evidence="1">
    <location>
        <begin position="240"/>
        <end position="513"/>
    </location>
</feature>
<evidence type="ECO:0000313" key="3">
    <source>
        <dbReference type="EMBL" id="CAH2207555.1"/>
    </source>
</evidence>
<dbReference type="InterPro" id="IPR043502">
    <property type="entry name" value="DNA/RNA_pol_sf"/>
</dbReference>
<dbReference type="InterPro" id="IPR000477">
    <property type="entry name" value="RT_dom"/>
</dbReference>
<comment type="caution">
    <text evidence="3">The sequence shown here is derived from an EMBL/GenBank/DDBJ whole genome shotgun (WGS) entry which is preliminary data.</text>
</comment>
<dbReference type="InterPro" id="IPR052560">
    <property type="entry name" value="RdDP_mobile_element"/>
</dbReference>
<protein>
    <submittedName>
        <fullName evidence="3">Jg24223 protein</fullName>
    </submittedName>
</protein>
<feature type="domain" description="RNase H type-1" evidence="2">
    <location>
        <begin position="728"/>
        <end position="859"/>
    </location>
</feature>
<evidence type="ECO:0000259" key="2">
    <source>
        <dbReference type="PROSITE" id="PS50879"/>
    </source>
</evidence>
<dbReference type="GO" id="GO:0071897">
    <property type="term" value="P:DNA biosynthetic process"/>
    <property type="evidence" value="ECO:0007669"/>
    <property type="project" value="UniProtKB-ARBA"/>
</dbReference>
<dbReference type="SUPFAM" id="SSF56672">
    <property type="entry name" value="DNA/RNA polymerases"/>
    <property type="match status" value="1"/>
</dbReference>
<dbReference type="GO" id="GO:0042575">
    <property type="term" value="C:DNA polymerase complex"/>
    <property type="evidence" value="ECO:0007669"/>
    <property type="project" value="UniProtKB-ARBA"/>
</dbReference>
<dbReference type="InterPro" id="IPR002156">
    <property type="entry name" value="RNaseH_domain"/>
</dbReference>
<accession>A0A8S4QCZ2</accession>
<dbReference type="CDD" id="cd01650">
    <property type="entry name" value="RT_nLTR_like"/>
    <property type="match status" value="1"/>
</dbReference>
<dbReference type="AlphaFoldDB" id="A0A8S4QCZ2"/>
<dbReference type="Proteomes" id="UP000838756">
    <property type="component" value="Unassembled WGS sequence"/>
</dbReference>
<dbReference type="PANTHER" id="PTHR36688">
    <property type="entry name" value="ENDO/EXONUCLEASE/PHOSPHATASE DOMAIN-CONTAINING PROTEIN"/>
    <property type="match status" value="1"/>
</dbReference>
<gene>
    <name evidence="3" type="primary">jg24223</name>
    <name evidence="3" type="ORF">PAEG_LOCUS176</name>
</gene>
<dbReference type="GO" id="GO:0003676">
    <property type="term" value="F:nucleic acid binding"/>
    <property type="evidence" value="ECO:0007669"/>
    <property type="project" value="InterPro"/>
</dbReference>
<name>A0A8S4QCZ2_9NEOP</name>
<organism evidence="3 4">
    <name type="scientific">Pararge aegeria aegeria</name>
    <dbReference type="NCBI Taxonomy" id="348720"/>
    <lineage>
        <taxon>Eukaryota</taxon>
        <taxon>Metazoa</taxon>
        <taxon>Ecdysozoa</taxon>
        <taxon>Arthropoda</taxon>
        <taxon>Hexapoda</taxon>
        <taxon>Insecta</taxon>
        <taxon>Pterygota</taxon>
        <taxon>Neoptera</taxon>
        <taxon>Endopterygota</taxon>
        <taxon>Lepidoptera</taxon>
        <taxon>Glossata</taxon>
        <taxon>Ditrysia</taxon>
        <taxon>Papilionoidea</taxon>
        <taxon>Nymphalidae</taxon>
        <taxon>Satyrinae</taxon>
        <taxon>Satyrini</taxon>
        <taxon>Parargina</taxon>
        <taxon>Pararge</taxon>
    </lineage>
</organism>
<dbReference type="Pfam" id="PF00078">
    <property type="entry name" value="RVT_1"/>
    <property type="match status" value="1"/>
</dbReference>
<dbReference type="CDD" id="cd09276">
    <property type="entry name" value="Rnase_HI_RT_non_LTR"/>
    <property type="match status" value="1"/>
</dbReference>
<evidence type="ECO:0000259" key="1">
    <source>
        <dbReference type="PROSITE" id="PS50878"/>
    </source>
</evidence>
<dbReference type="PANTHER" id="PTHR36688:SF2">
    <property type="entry name" value="ENDONUCLEASE_EXONUCLEASE_PHOSPHATASE DOMAIN-CONTAINING PROTEIN"/>
    <property type="match status" value="1"/>
</dbReference>
<dbReference type="PROSITE" id="PS50879">
    <property type="entry name" value="RNASE_H_1"/>
    <property type="match status" value="1"/>
</dbReference>
<proteinExistence type="predicted"/>
<dbReference type="Gene3D" id="3.30.420.10">
    <property type="entry name" value="Ribonuclease H-like superfamily/Ribonuclease H"/>
    <property type="match status" value="1"/>
</dbReference>
<dbReference type="GO" id="GO:0004523">
    <property type="term" value="F:RNA-DNA hybrid ribonuclease activity"/>
    <property type="evidence" value="ECO:0007669"/>
    <property type="project" value="InterPro"/>
</dbReference>